<dbReference type="InterPro" id="IPR056900">
    <property type="entry name" value="COB_C"/>
</dbReference>
<keyword evidence="5 9" id="KW-0732">Signal</keyword>
<evidence type="ECO:0000256" key="8">
    <source>
        <dbReference type="ARBA" id="ARBA00023288"/>
    </source>
</evidence>
<name>A0AAN8VZX0_9MAGN</name>
<evidence type="ECO:0000256" key="5">
    <source>
        <dbReference type="ARBA" id="ARBA00022729"/>
    </source>
</evidence>
<dbReference type="EMBL" id="JBAMMX010000006">
    <property type="protein sequence ID" value="KAK6937333.1"/>
    <property type="molecule type" value="Genomic_DNA"/>
</dbReference>
<keyword evidence="4" id="KW-0336">GPI-anchor</keyword>
<evidence type="ECO:0000256" key="2">
    <source>
        <dbReference type="ARBA" id="ARBA00005507"/>
    </source>
</evidence>
<proteinExistence type="inferred from homology"/>
<keyword evidence="12" id="KW-1185">Reference proteome</keyword>
<dbReference type="Pfam" id="PF25079">
    <property type="entry name" value="COB_C"/>
    <property type="match status" value="1"/>
</dbReference>
<dbReference type="GO" id="GO:0005886">
    <property type="term" value="C:plasma membrane"/>
    <property type="evidence" value="ECO:0007669"/>
    <property type="project" value="UniProtKB-SubCell"/>
</dbReference>
<evidence type="ECO:0000256" key="7">
    <source>
        <dbReference type="ARBA" id="ARBA00023180"/>
    </source>
</evidence>
<evidence type="ECO:0000256" key="9">
    <source>
        <dbReference type="SAM" id="SignalP"/>
    </source>
</evidence>
<organism evidence="11 12">
    <name type="scientific">Dillenia turbinata</name>
    <dbReference type="NCBI Taxonomy" id="194707"/>
    <lineage>
        <taxon>Eukaryota</taxon>
        <taxon>Viridiplantae</taxon>
        <taxon>Streptophyta</taxon>
        <taxon>Embryophyta</taxon>
        <taxon>Tracheophyta</taxon>
        <taxon>Spermatophyta</taxon>
        <taxon>Magnoliopsida</taxon>
        <taxon>eudicotyledons</taxon>
        <taxon>Gunneridae</taxon>
        <taxon>Pentapetalae</taxon>
        <taxon>Dilleniales</taxon>
        <taxon>Dilleniaceae</taxon>
        <taxon>Dillenia</taxon>
    </lineage>
</organism>
<accession>A0AAN8VZX0</accession>
<comment type="subcellular location">
    <subcellularLocation>
        <location evidence="1">Cell membrane</location>
        <topology evidence="1">Lipid-anchor</topology>
        <topology evidence="1">GPI-anchor</topology>
    </subcellularLocation>
</comment>
<protein>
    <submittedName>
        <fullName evidence="11">COBRA, plant</fullName>
    </submittedName>
</protein>
<keyword evidence="8" id="KW-0449">Lipoprotein</keyword>
<evidence type="ECO:0000256" key="6">
    <source>
        <dbReference type="ARBA" id="ARBA00023136"/>
    </source>
</evidence>
<comment type="caution">
    <text evidence="11">The sequence shown here is derived from an EMBL/GenBank/DDBJ whole genome shotgun (WGS) entry which is preliminary data.</text>
</comment>
<keyword evidence="3" id="KW-1003">Cell membrane</keyword>
<keyword evidence="6" id="KW-0472">Membrane</keyword>
<dbReference type="AlphaFoldDB" id="A0AAN8VZX0"/>
<feature type="signal peptide" evidence="9">
    <location>
        <begin position="1"/>
        <end position="18"/>
    </location>
</feature>
<dbReference type="PANTHER" id="PTHR31052:SF19">
    <property type="entry name" value="COBRA-LIKE PROTEIN 7"/>
    <property type="match status" value="1"/>
</dbReference>
<evidence type="ECO:0000256" key="4">
    <source>
        <dbReference type="ARBA" id="ARBA00022622"/>
    </source>
</evidence>
<evidence type="ECO:0000256" key="3">
    <source>
        <dbReference type="ARBA" id="ARBA00022475"/>
    </source>
</evidence>
<evidence type="ECO:0000313" key="11">
    <source>
        <dbReference type="EMBL" id="KAK6937333.1"/>
    </source>
</evidence>
<feature type="chain" id="PRO_5042965481" evidence="9">
    <location>
        <begin position="19"/>
        <end position="560"/>
    </location>
</feature>
<dbReference type="GO" id="GO:0098552">
    <property type="term" value="C:side of membrane"/>
    <property type="evidence" value="ECO:0007669"/>
    <property type="project" value="UniProtKB-KW"/>
</dbReference>
<sequence length="560" mass="61874">MFFIIITLISIFFPTSLSQNQNPPLITNLTCNEIFVSYRYDFKNQLPPNLSTTPSNQPYRFQSTLTVLNNGLEELISWKVHVGFTHNEYLVSASSAVLSDGTVLPANVTNTTTFAGFPVTDLKTAVETAGDLSKIKAEVVLIGTQFGVAASDVPLPSTLALANDGYLSSVEQKLEIFLGINELDLCCIRDLNARSNVPVDGFLPRQSDDLTIMYDVIRTFDTNYWAQWEWIREEFINTVKGATTLLVDSSECIFGSQGQFYKDLDFSTVLNCEKNPTVIDLPPTLANDTKLGMIPFCCRNGSVLPPLMDPSKSKSVFQLQVHKMPPDLNRTKLVPPQNWQISGTFNPDYQRGSPTLLKPKCCVSFSAFYNNSVVPCPTCACGRNNTLNKVRSANAPALLLPPELLLVPFENRTETAFINWHVQSDFNGGWTAKISILNWGDASFANWFAAVELDKAMAGFEKAHSINANVLDCSDNTSFMQGLKDMNFLLSETEGKNPKKDLPHPGYQESVISFTKKRTPGIDVISGDGFPTKGYFNGEECALLQYVQATAFGVLQLVSS</sequence>
<gene>
    <name evidence="11" type="ORF">RJ641_030841</name>
</gene>
<dbReference type="InterPro" id="IPR006918">
    <property type="entry name" value="COBRA_pln"/>
</dbReference>
<feature type="domain" description="COBRA C-terminal" evidence="10">
    <location>
        <begin position="418"/>
        <end position="543"/>
    </location>
</feature>
<dbReference type="GO" id="GO:0010215">
    <property type="term" value="P:cellulose microfibril organization"/>
    <property type="evidence" value="ECO:0007669"/>
    <property type="project" value="InterPro"/>
</dbReference>
<comment type="similarity">
    <text evidence="2">Belongs to the COBRA family.</text>
</comment>
<dbReference type="Pfam" id="PF04833">
    <property type="entry name" value="COBRA"/>
    <property type="match status" value="1"/>
</dbReference>
<evidence type="ECO:0000313" key="12">
    <source>
        <dbReference type="Proteomes" id="UP001370490"/>
    </source>
</evidence>
<keyword evidence="7" id="KW-0325">Glycoprotein</keyword>
<dbReference type="PANTHER" id="PTHR31052">
    <property type="entry name" value="COBRA-LIKE PROTEIN 7"/>
    <property type="match status" value="1"/>
</dbReference>
<dbReference type="Proteomes" id="UP001370490">
    <property type="component" value="Unassembled WGS sequence"/>
</dbReference>
<evidence type="ECO:0000256" key="1">
    <source>
        <dbReference type="ARBA" id="ARBA00004609"/>
    </source>
</evidence>
<reference evidence="11 12" key="1">
    <citation type="submission" date="2023-12" db="EMBL/GenBank/DDBJ databases">
        <title>A high-quality genome assembly for Dillenia turbinata (Dilleniales).</title>
        <authorList>
            <person name="Chanderbali A."/>
        </authorList>
    </citation>
    <scope>NUCLEOTIDE SEQUENCE [LARGE SCALE GENOMIC DNA]</scope>
    <source>
        <strain evidence="11">LSX21</strain>
        <tissue evidence="11">Leaf</tissue>
    </source>
</reference>
<evidence type="ECO:0000259" key="10">
    <source>
        <dbReference type="Pfam" id="PF25079"/>
    </source>
</evidence>